<dbReference type="SMART" id="SM00530">
    <property type="entry name" value="HTH_XRE"/>
    <property type="match status" value="1"/>
</dbReference>
<proteinExistence type="predicted"/>
<evidence type="ECO:0000259" key="1">
    <source>
        <dbReference type="PROSITE" id="PS50943"/>
    </source>
</evidence>
<feature type="domain" description="HTH cro/C1-type" evidence="1">
    <location>
        <begin position="77"/>
        <end position="131"/>
    </location>
</feature>
<dbReference type="GO" id="GO:0003677">
    <property type="term" value="F:DNA binding"/>
    <property type="evidence" value="ECO:0007669"/>
    <property type="project" value="InterPro"/>
</dbReference>
<protein>
    <submittedName>
        <fullName evidence="2">Helix-turn-helix transcriptional regulator</fullName>
    </submittedName>
</protein>
<dbReference type="EMBL" id="WBWF01000003">
    <property type="protein sequence ID" value="KAB2705062.1"/>
    <property type="molecule type" value="Genomic_DNA"/>
</dbReference>
<dbReference type="InterPro" id="IPR010982">
    <property type="entry name" value="Lambda_DNA-bd_dom_sf"/>
</dbReference>
<keyword evidence="3" id="KW-1185">Reference proteome</keyword>
<comment type="caution">
    <text evidence="2">The sequence shown here is derived from an EMBL/GenBank/DDBJ whole genome shotgun (WGS) entry which is preliminary data.</text>
</comment>
<dbReference type="PROSITE" id="PS50943">
    <property type="entry name" value="HTH_CROC1"/>
    <property type="match status" value="1"/>
</dbReference>
<dbReference type="Proteomes" id="UP000435957">
    <property type="component" value="Unassembled WGS sequence"/>
</dbReference>
<dbReference type="Pfam" id="PF01381">
    <property type="entry name" value="HTH_3"/>
    <property type="match status" value="1"/>
</dbReference>
<gene>
    <name evidence="2" type="ORF">F9L03_06640</name>
</gene>
<evidence type="ECO:0000313" key="3">
    <source>
        <dbReference type="Proteomes" id="UP000435957"/>
    </source>
</evidence>
<sequence>MTYDFRPRAITLRGSFLTTHQGIPSRFPTCKVNRPALDCFSHQGGLRGRAMNRIMKRWDDVEKYVSEDHVIAFQDTLRSALEERGMSHSDLANMLGVSRSRVSQLFMEGVNPSLRYCALVLYRLGYTIEFKKVEPSGLPNE</sequence>
<name>A0AB34DS17_9HYPH</name>
<organism evidence="2 3">
    <name type="scientific">Brucella lupini</name>
    <dbReference type="NCBI Taxonomy" id="255457"/>
    <lineage>
        <taxon>Bacteria</taxon>
        <taxon>Pseudomonadati</taxon>
        <taxon>Pseudomonadota</taxon>
        <taxon>Alphaproteobacteria</taxon>
        <taxon>Hyphomicrobiales</taxon>
        <taxon>Brucellaceae</taxon>
        <taxon>Brucella/Ochrobactrum group</taxon>
        <taxon>Brucella</taxon>
    </lineage>
</organism>
<dbReference type="InterPro" id="IPR001387">
    <property type="entry name" value="Cro/C1-type_HTH"/>
</dbReference>
<dbReference type="Gene3D" id="1.10.260.40">
    <property type="entry name" value="lambda repressor-like DNA-binding domains"/>
    <property type="match status" value="1"/>
</dbReference>
<dbReference type="SUPFAM" id="SSF47413">
    <property type="entry name" value="lambda repressor-like DNA-binding domains"/>
    <property type="match status" value="1"/>
</dbReference>
<evidence type="ECO:0000313" key="2">
    <source>
        <dbReference type="EMBL" id="KAB2705062.1"/>
    </source>
</evidence>
<dbReference type="AlphaFoldDB" id="A0AB34DS17"/>
<accession>A0AB34DS17</accession>
<reference evidence="2 3" key="1">
    <citation type="submission" date="2019-09" db="EMBL/GenBank/DDBJ databases">
        <title>Taxonomic organization of the family Brucellaceae based on a phylogenomic approach.</title>
        <authorList>
            <person name="Leclercq S."/>
            <person name="Cloeckaert A."/>
            <person name="Zygmunt M.S."/>
        </authorList>
    </citation>
    <scope>NUCLEOTIDE SEQUENCE [LARGE SCALE GENOMIC DNA]</scope>
    <source>
        <strain evidence="2 3">LUP23</strain>
    </source>
</reference>
<dbReference type="GeneID" id="92352668"/>
<dbReference type="RefSeq" id="WP_080641694.1">
    <property type="nucleotide sequence ID" value="NZ_WBWF01000003.1"/>
</dbReference>
<dbReference type="CDD" id="cd00093">
    <property type="entry name" value="HTH_XRE"/>
    <property type="match status" value="1"/>
</dbReference>